<reference evidence="2 3" key="1">
    <citation type="journal article" date="2022" name="bioRxiv">
        <title>Genomics of Preaxostyla Flagellates Illuminates Evolutionary Transitions and the Path Towards Mitochondrial Loss.</title>
        <authorList>
            <person name="Novak L.V.F."/>
            <person name="Treitli S.C."/>
            <person name="Pyrih J."/>
            <person name="Halakuc P."/>
            <person name="Pipaliya S.V."/>
            <person name="Vacek V."/>
            <person name="Brzon O."/>
            <person name="Soukal P."/>
            <person name="Eme L."/>
            <person name="Dacks J.B."/>
            <person name="Karnkowska A."/>
            <person name="Elias M."/>
            <person name="Hampl V."/>
        </authorList>
    </citation>
    <scope>NUCLEOTIDE SEQUENCE [LARGE SCALE GENOMIC DNA]</scope>
    <source>
        <strain evidence="2">NAU3</strain>
        <tissue evidence="2">Gut</tissue>
    </source>
</reference>
<feature type="coiled-coil region" evidence="1">
    <location>
        <begin position="101"/>
        <end position="161"/>
    </location>
</feature>
<organism evidence="2 3">
    <name type="scientific">Blattamonas nauphoetae</name>
    <dbReference type="NCBI Taxonomy" id="2049346"/>
    <lineage>
        <taxon>Eukaryota</taxon>
        <taxon>Metamonada</taxon>
        <taxon>Preaxostyla</taxon>
        <taxon>Oxymonadida</taxon>
        <taxon>Blattamonas</taxon>
    </lineage>
</organism>
<dbReference type="Proteomes" id="UP001281761">
    <property type="component" value="Unassembled WGS sequence"/>
</dbReference>
<proteinExistence type="predicted"/>
<name>A0ABQ9YFU8_9EUKA</name>
<evidence type="ECO:0000313" key="3">
    <source>
        <dbReference type="Proteomes" id="UP001281761"/>
    </source>
</evidence>
<gene>
    <name evidence="2" type="ORF">BLNAU_2437</name>
</gene>
<protein>
    <submittedName>
        <fullName evidence="2">Uncharacterized protein</fullName>
    </submittedName>
</protein>
<keyword evidence="1" id="KW-0175">Coiled coil</keyword>
<dbReference type="EMBL" id="JARBJD010000010">
    <property type="protein sequence ID" value="KAK2962604.1"/>
    <property type="molecule type" value="Genomic_DNA"/>
</dbReference>
<evidence type="ECO:0000313" key="2">
    <source>
        <dbReference type="EMBL" id="KAK2962604.1"/>
    </source>
</evidence>
<keyword evidence="3" id="KW-1185">Reference proteome</keyword>
<comment type="caution">
    <text evidence="2">The sequence shown here is derived from an EMBL/GenBank/DDBJ whole genome shotgun (WGS) entry which is preliminary data.</text>
</comment>
<sequence>MSKELTDVEITTLRAINLSNDRECRSFLIAHRHFVNGLNNKNTTDEELERLAEQFKLTCARSQTVLEQSFLIREAQSRDIQIFRQKTIEIEEETKKRKEGLILLESELERARQDADRINSLEPFINSTLKYPDQPTLKQDIGRMEEQLKNVKLRAEANERMFDHWREQANDLNSLLSKMDAEKSSD</sequence>
<evidence type="ECO:0000256" key="1">
    <source>
        <dbReference type="SAM" id="Coils"/>
    </source>
</evidence>
<accession>A0ABQ9YFU8</accession>